<organism evidence="2 3">
    <name type="scientific">Gemmiger formicilis</name>
    <dbReference type="NCBI Taxonomy" id="745368"/>
    <lineage>
        <taxon>Bacteria</taxon>
        <taxon>Bacillati</taxon>
        <taxon>Bacillota</taxon>
        <taxon>Clostridia</taxon>
        <taxon>Eubacteriales</taxon>
        <taxon>Gemmiger</taxon>
    </lineage>
</organism>
<keyword evidence="3" id="KW-1185">Reference proteome</keyword>
<evidence type="ECO:0000313" key="3">
    <source>
        <dbReference type="Proteomes" id="UP000190286"/>
    </source>
</evidence>
<dbReference type="STRING" id="745368.SAMN02745178_02847"/>
<dbReference type="OrthoDB" id="1862600at2"/>
<dbReference type="PANTHER" id="PTHR37305:SF1">
    <property type="entry name" value="MEMBRANE PROTEIN"/>
    <property type="match status" value="1"/>
</dbReference>
<dbReference type="AlphaFoldDB" id="A0A1T4Y9F0"/>
<accession>A0A1T4Y9F0</accession>
<name>A0A1T4Y9F0_9FIRM</name>
<feature type="transmembrane region" description="Helical" evidence="1">
    <location>
        <begin position="136"/>
        <end position="161"/>
    </location>
</feature>
<reference evidence="2 3" key="1">
    <citation type="submission" date="2017-02" db="EMBL/GenBank/DDBJ databases">
        <authorList>
            <person name="Peterson S.W."/>
        </authorList>
    </citation>
    <scope>NUCLEOTIDE SEQUENCE [LARGE SCALE GENOMIC DNA]</scope>
    <source>
        <strain evidence="2 3">ATCC 27749</strain>
    </source>
</reference>
<keyword evidence="1" id="KW-0812">Transmembrane</keyword>
<keyword evidence="1" id="KW-1133">Transmembrane helix</keyword>
<keyword evidence="1" id="KW-0472">Membrane</keyword>
<feature type="transmembrane region" description="Helical" evidence="1">
    <location>
        <begin position="53"/>
        <end position="75"/>
    </location>
</feature>
<feature type="transmembrane region" description="Helical" evidence="1">
    <location>
        <begin position="237"/>
        <end position="256"/>
    </location>
</feature>
<feature type="transmembrane region" description="Helical" evidence="1">
    <location>
        <begin position="96"/>
        <end position="124"/>
    </location>
</feature>
<proteinExistence type="predicted"/>
<evidence type="ECO:0000313" key="2">
    <source>
        <dbReference type="EMBL" id="SKA98138.1"/>
    </source>
</evidence>
<dbReference type="GO" id="GO:0005886">
    <property type="term" value="C:plasma membrane"/>
    <property type="evidence" value="ECO:0007669"/>
    <property type="project" value="UniProtKB-SubCell"/>
</dbReference>
<dbReference type="GO" id="GO:0140359">
    <property type="term" value="F:ABC-type transporter activity"/>
    <property type="evidence" value="ECO:0007669"/>
    <property type="project" value="InterPro"/>
</dbReference>
<dbReference type="GeneID" id="93339262"/>
<dbReference type="EMBL" id="FUYF01000051">
    <property type="protein sequence ID" value="SKA98138.1"/>
    <property type="molecule type" value="Genomic_DNA"/>
</dbReference>
<dbReference type="Proteomes" id="UP000190286">
    <property type="component" value="Unassembled WGS sequence"/>
</dbReference>
<dbReference type="PANTHER" id="PTHR37305">
    <property type="entry name" value="INTEGRAL MEMBRANE PROTEIN-RELATED"/>
    <property type="match status" value="1"/>
</dbReference>
<feature type="transmembrane region" description="Helical" evidence="1">
    <location>
        <begin position="173"/>
        <end position="194"/>
    </location>
</feature>
<feature type="transmembrane region" description="Helical" evidence="1">
    <location>
        <begin position="20"/>
        <end position="38"/>
    </location>
</feature>
<evidence type="ECO:0000256" key="1">
    <source>
        <dbReference type="SAM" id="Phobius"/>
    </source>
</evidence>
<protein>
    <submittedName>
        <fullName evidence="2">ABC-2 family transporter protein</fullName>
    </submittedName>
</protein>
<gene>
    <name evidence="2" type="ORF">SAMN02745178_02847</name>
</gene>
<dbReference type="RefSeq" id="WP_078785626.1">
    <property type="nucleotide sequence ID" value="NZ_FUYF01000051.1"/>
</dbReference>
<sequence length="262" mass="29476">MRNLIFANFTRLKKSKLFRAGIIVSSLYTVFLLIMNYLEMTASVEITTVSLNWFFFSAISVAAIFCPIYSGFFIGTEYSDGTIRNKLIAGHKRSNIYFANGITIFCAEGLLFLVNAALIIVLGIPLFGLNIEYPSYFIIYLLAGILILAAFASLFTMVSTLISNKTSSVATCLIIYVILFIITNYLRIAVFSYYGDMTLDIISNKITRIILEFLYDFLPTGQSLQISSGIILRPFNVILYSSLNIILTTVWGLFVFKKKDIK</sequence>